<dbReference type="SUPFAM" id="SSF48452">
    <property type="entry name" value="TPR-like"/>
    <property type="match status" value="1"/>
</dbReference>
<dbReference type="AlphaFoldDB" id="A0A671LGG5"/>
<reference evidence="8" key="1">
    <citation type="submission" date="2025-08" db="UniProtKB">
        <authorList>
            <consortium name="Ensembl"/>
        </authorList>
    </citation>
    <scope>IDENTIFICATION</scope>
</reference>
<keyword evidence="3" id="KW-0677">Repeat</keyword>
<protein>
    <recommendedName>
        <fullName evidence="10">Tonsoku-like protein</fullName>
    </recommendedName>
</protein>
<dbReference type="SMART" id="SM00028">
    <property type="entry name" value="TPR"/>
    <property type="match status" value="4"/>
</dbReference>
<dbReference type="SMART" id="SM00248">
    <property type="entry name" value="ANK"/>
    <property type="match status" value="3"/>
</dbReference>
<keyword evidence="5" id="KW-0040">ANK repeat</keyword>
<dbReference type="Gene3D" id="1.25.40.10">
    <property type="entry name" value="Tetratricopeptide repeat domain"/>
    <property type="match status" value="2"/>
</dbReference>
<proteinExistence type="predicted"/>
<feature type="repeat" description="ANK" evidence="5">
    <location>
        <begin position="325"/>
        <end position="357"/>
    </location>
</feature>
<evidence type="ECO:0000256" key="3">
    <source>
        <dbReference type="ARBA" id="ARBA00022737"/>
    </source>
</evidence>
<feature type="compositionally biased region" description="Acidic residues" evidence="7">
    <location>
        <begin position="254"/>
        <end position="277"/>
    </location>
</feature>
<dbReference type="InterPro" id="IPR002110">
    <property type="entry name" value="Ankyrin_rpt"/>
</dbReference>
<dbReference type="Pfam" id="PF13424">
    <property type="entry name" value="TPR_12"/>
    <property type="match status" value="1"/>
</dbReference>
<dbReference type="PROSITE" id="PS50088">
    <property type="entry name" value="ANK_REPEAT"/>
    <property type="match status" value="3"/>
</dbReference>
<feature type="repeat" description="ANK" evidence="5">
    <location>
        <begin position="292"/>
        <end position="324"/>
    </location>
</feature>
<keyword evidence="9" id="KW-1185">Reference proteome</keyword>
<feature type="region of interest" description="Disordered" evidence="7">
    <location>
        <begin position="253"/>
        <end position="289"/>
    </location>
</feature>
<evidence type="ECO:0000256" key="2">
    <source>
        <dbReference type="ARBA" id="ARBA00022614"/>
    </source>
</evidence>
<comment type="subcellular location">
    <subcellularLocation>
        <location evidence="1">Nucleus</location>
    </subcellularLocation>
</comment>
<feature type="compositionally biased region" description="Polar residues" evidence="7">
    <location>
        <begin position="278"/>
        <end position="287"/>
    </location>
</feature>
<dbReference type="Ensembl" id="ENSSANT00000020038.1">
    <property type="protein sequence ID" value="ENSSANP00000018773.1"/>
    <property type="gene ID" value="ENSSANG00000009840.1"/>
</dbReference>
<evidence type="ECO:0000313" key="8">
    <source>
        <dbReference type="Ensembl" id="ENSSANP00000018773.1"/>
    </source>
</evidence>
<dbReference type="PROSITE" id="PS50005">
    <property type="entry name" value="TPR"/>
    <property type="match status" value="1"/>
</dbReference>
<feature type="repeat" description="TPR" evidence="6">
    <location>
        <begin position="182"/>
        <end position="215"/>
    </location>
</feature>
<dbReference type="Pfam" id="PF13181">
    <property type="entry name" value="TPR_8"/>
    <property type="match status" value="2"/>
</dbReference>
<dbReference type="SUPFAM" id="SSF48403">
    <property type="entry name" value="Ankyrin repeat"/>
    <property type="match status" value="1"/>
</dbReference>
<dbReference type="Proteomes" id="UP000472260">
    <property type="component" value="Unassembled WGS sequence"/>
</dbReference>
<name>A0A671LGG5_9TELE</name>
<evidence type="ECO:0000256" key="5">
    <source>
        <dbReference type="PROSITE-ProRule" id="PRU00023"/>
    </source>
</evidence>
<sequence length="404" mass="45814">MKARLMLNLGCVYDGMKEPQRCSDFIRQSIYIAEKNNLLEDLYRANFNLGSIHFRNGQHSRAMRCFEQSKECARKMKDKFNIASSWGLCGVAAFSEESLLSGLPATLTWCLTECVSDAAIRGCQLEQTATEVTDKFSHEAMDLSEQLGDLYCKVGCYNKALEAYQTQLACAEALGKPARELTVIHVSLAATYTDLRQHHRAVEHYRQELKLREGNPKERRVLRAWLQAQRRCGSSQCDDTEARLMELCERDGLSLEDSEEEDEEEEVENSEPLEDSDIQYSDSGNWNRRNEKGETVLHRACIEGNPKQVQYLLDQGHPVNLRDYCGWTALHEACNYGHQEIVALLLDRGANINDPGGRDCEGVTPLHDTLNCGHFHVARLLVQRGASVTVRNSKVRQTYATHTY</sequence>
<dbReference type="PANTHER" id="PTHR46358">
    <property type="entry name" value="TONSOKU-LIKE PROTEIN"/>
    <property type="match status" value="1"/>
</dbReference>
<keyword evidence="6" id="KW-0802">TPR repeat</keyword>
<reference evidence="8" key="2">
    <citation type="submission" date="2025-09" db="UniProtKB">
        <authorList>
            <consortium name="Ensembl"/>
        </authorList>
    </citation>
    <scope>IDENTIFICATION</scope>
</reference>
<evidence type="ECO:0000256" key="6">
    <source>
        <dbReference type="PROSITE-ProRule" id="PRU00339"/>
    </source>
</evidence>
<evidence type="ECO:0000256" key="7">
    <source>
        <dbReference type="SAM" id="MobiDB-lite"/>
    </source>
</evidence>
<dbReference type="InterPro" id="IPR052311">
    <property type="entry name" value="MMS22L-TONSL_complex_comp"/>
</dbReference>
<evidence type="ECO:0000313" key="9">
    <source>
        <dbReference type="Proteomes" id="UP000472260"/>
    </source>
</evidence>
<feature type="repeat" description="ANK" evidence="5">
    <location>
        <begin position="361"/>
        <end position="393"/>
    </location>
</feature>
<dbReference type="Gene3D" id="1.25.40.20">
    <property type="entry name" value="Ankyrin repeat-containing domain"/>
    <property type="match status" value="1"/>
</dbReference>
<evidence type="ECO:0008006" key="10">
    <source>
        <dbReference type="Google" id="ProtNLM"/>
    </source>
</evidence>
<keyword evidence="2" id="KW-0433">Leucine-rich repeat</keyword>
<dbReference type="InterPro" id="IPR036770">
    <property type="entry name" value="Ankyrin_rpt-contain_sf"/>
</dbReference>
<dbReference type="PROSITE" id="PS50297">
    <property type="entry name" value="ANK_REP_REGION"/>
    <property type="match status" value="3"/>
</dbReference>
<organism evidence="8 9">
    <name type="scientific">Sinocyclocheilus anshuiensis</name>
    <dbReference type="NCBI Taxonomy" id="1608454"/>
    <lineage>
        <taxon>Eukaryota</taxon>
        <taxon>Metazoa</taxon>
        <taxon>Chordata</taxon>
        <taxon>Craniata</taxon>
        <taxon>Vertebrata</taxon>
        <taxon>Euteleostomi</taxon>
        <taxon>Actinopterygii</taxon>
        <taxon>Neopterygii</taxon>
        <taxon>Teleostei</taxon>
        <taxon>Ostariophysi</taxon>
        <taxon>Cypriniformes</taxon>
        <taxon>Cyprinidae</taxon>
        <taxon>Cyprininae</taxon>
        <taxon>Sinocyclocheilus</taxon>
    </lineage>
</organism>
<dbReference type="PANTHER" id="PTHR46358:SF1">
    <property type="entry name" value="TONSOKU-LIKE PROTEIN"/>
    <property type="match status" value="1"/>
</dbReference>
<dbReference type="Pfam" id="PF12796">
    <property type="entry name" value="Ank_2"/>
    <property type="match status" value="1"/>
</dbReference>
<accession>A0A671LGG5</accession>
<dbReference type="InterPro" id="IPR019734">
    <property type="entry name" value="TPR_rpt"/>
</dbReference>
<keyword evidence="4" id="KW-0539">Nucleus</keyword>
<evidence type="ECO:0000256" key="1">
    <source>
        <dbReference type="ARBA" id="ARBA00004123"/>
    </source>
</evidence>
<dbReference type="InterPro" id="IPR011990">
    <property type="entry name" value="TPR-like_helical_dom_sf"/>
</dbReference>
<evidence type="ECO:0000256" key="4">
    <source>
        <dbReference type="ARBA" id="ARBA00023242"/>
    </source>
</evidence>
<dbReference type="PRINTS" id="PR01415">
    <property type="entry name" value="ANKYRIN"/>
</dbReference>
<dbReference type="GO" id="GO:0043596">
    <property type="term" value="C:nuclear replication fork"/>
    <property type="evidence" value="ECO:0007669"/>
    <property type="project" value="TreeGrafter"/>
</dbReference>
<dbReference type="GO" id="GO:0031297">
    <property type="term" value="P:replication fork processing"/>
    <property type="evidence" value="ECO:0007669"/>
    <property type="project" value="TreeGrafter"/>
</dbReference>
<dbReference type="GO" id="GO:0000724">
    <property type="term" value="P:double-strand break repair via homologous recombination"/>
    <property type="evidence" value="ECO:0007669"/>
    <property type="project" value="TreeGrafter"/>
</dbReference>